<sequence length="96" mass="10466">MERCILKPEVRPFEIAQPQSADEIQALVCLCVENDVDFVVRAGGHDISGHSQVHGALTINMRALNSVVVDEATLTLRVAGGVLHRDVSAKLEKYIT</sequence>
<dbReference type="InterPro" id="IPR050416">
    <property type="entry name" value="FAD-linked_Oxidoreductase"/>
</dbReference>
<evidence type="ECO:0000259" key="5">
    <source>
        <dbReference type="PROSITE" id="PS51387"/>
    </source>
</evidence>
<gene>
    <name evidence="6" type="ORF">SBRCBS47491_002836</name>
</gene>
<name>A0ABP0BA69_9PEZI</name>
<evidence type="ECO:0000256" key="4">
    <source>
        <dbReference type="ARBA" id="ARBA00023002"/>
    </source>
</evidence>
<evidence type="ECO:0000256" key="2">
    <source>
        <dbReference type="ARBA" id="ARBA00022630"/>
    </source>
</evidence>
<keyword evidence="3" id="KW-0274">FAD</keyword>
<dbReference type="Gene3D" id="3.30.465.10">
    <property type="match status" value="1"/>
</dbReference>
<accession>A0ABP0BA69</accession>
<organism evidence="6 7">
    <name type="scientific">Sporothrix bragantina</name>
    <dbReference type="NCBI Taxonomy" id="671064"/>
    <lineage>
        <taxon>Eukaryota</taxon>
        <taxon>Fungi</taxon>
        <taxon>Dikarya</taxon>
        <taxon>Ascomycota</taxon>
        <taxon>Pezizomycotina</taxon>
        <taxon>Sordariomycetes</taxon>
        <taxon>Sordariomycetidae</taxon>
        <taxon>Ophiostomatales</taxon>
        <taxon>Ophiostomataceae</taxon>
        <taxon>Sporothrix</taxon>
    </lineage>
</organism>
<evidence type="ECO:0000313" key="6">
    <source>
        <dbReference type="EMBL" id="CAK7216469.1"/>
    </source>
</evidence>
<dbReference type="InterPro" id="IPR036318">
    <property type="entry name" value="FAD-bd_PCMH-like_sf"/>
</dbReference>
<keyword evidence="4" id="KW-0560">Oxidoreductase</keyword>
<feature type="domain" description="FAD-binding PCMH-type" evidence="5">
    <location>
        <begin position="8"/>
        <end position="96"/>
    </location>
</feature>
<reference evidence="6 7" key="1">
    <citation type="submission" date="2024-01" db="EMBL/GenBank/DDBJ databases">
        <authorList>
            <person name="Allen C."/>
            <person name="Tagirdzhanova G."/>
        </authorList>
    </citation>
    <scope>NUCLEOTIDE SEQUENCE [LARGE SCALE GENOMIC DNA]</scope>
</reference>
<dbReference type="InterPro" id="IPR016166">
    <property type="entry name" value="FAD-bd_PCMH"/>
</dbReference>
<evidence type="ECO:0000256" key="3">
    <source>
        <dbReference type="ARBA" id="ARBA00022827"/>
    </source>
</evidence>
<dbReference type="Proteomes" id="UP001642406">
    <property type="component" value="Unassembled WGS sequence"/>
</dbReference>
<dbReference type="PANTHER" id="PTHR42973">
    <property type="entry name" value="BINDING OXIDOREDUCTASE, PUTATIVE (AFU_ORTHOLOGUE AFUA_1G17690)-RELATED"/>
    <property type="match status" value="1"/>
</dbReference>
<dbReference type="InterPro" id="IPR006094">
    <property type="entry name" value="Oxid_FAD_bind_N"/>
</dbReference>
<dbReference type="Pfam" id="PF01565">
    <property type="entry name" value="FAD_binding_4"/>
    <property type="match status" value="1"/>
</dbReference>
<comment type="caution">
    <text evidence="6">The sequence shown here is derived from an EMBL/GenBank/DDBJ whole genome shotgun (WGS) entry which is preliminary data.</text>
</comment>
<dbReference type="SUPFAM" id="SSF56176">
    <property type="entry name" value="FAD-binding/transporter-associated domain-like"/>
    <property type="match status" value="1"/>
</dbReference>
<dbReference type="InterPro" id="IPR016169">
    <property type="entry name" value="FAD-bd_PCMH_sub2"/>
</dbReference>
<protein>
    <recommendedName>
        <fullName evidence="5">FAD-binding PCMH-type domain-containing protein</fullName>
    </recommendedName>
</protein>
<keyword evidence="2" id="KW-0285">Flavoprotein</keyword>
<dbReference type="EMBL" id="CAWUHC010000017">
    <property type="protein sequence ID" value="CAK7216469.1"/>
    <property type="molecule type" value="Genomic_DNA"/>
</dbReference>
<evidence type="ECO:0000256" key="1">
    <source>
        <dbReference type="ARBA" id="ARBA00005466"/>
    </source>
</evidence>
<comment type="similarity">
    <text evidence="1">Belongs to the oxygen-dependent FAD-linked oxidoreductase family.</text>
</comment>
<evidence type="ECO:0000313" key="7">
    <source>
        <dbReference type="Proteomes" id="UP001642406"/>
    </source>
</evidence>
<keyword evidence="7" id="KW-1185">Reference proteome</keyword>
<dbReference type="PANTHER" id="PTHR42973:SF7">
    <property type="entry name" value="FAD-BINDING PCMH-TYPE DOMAIN-CONTAINING PROTEIN"/>
    <property type="match status" value="1"/>
</dbReference>
<dbReference type="PROSITE" id="PS51387">
    <property type="entry name" value="FAD_PCMH"/>
    <property type="match status" value="1"/>
</dbReference>
<proteinExistence type="inferred from homology"/>